<feature type="modified residue" description="N6-(pyridoxal phosphate)lysine" evidence="5">
    <location>
        <position position="303"/>
    </location>
</feature>
<evidence type="ECO:0000256" key="3">
    <source>
        <dbReference type="ARBA" id="ARBA00022898"/>
    </source>
</evidence>
<evidence type="ECO:0000256" key="1">
    <source>
        <dbReference type="ARBA" id="ARBA00001933"/>
    </source>
</evidence>
<dbReference type="Gene3D" id="1.20.1340.10">
    <property type="entry name" value="dopa decarboxylase, N-terminal domain"/>
    <property type="match status" value="1"/>
</dbReference>
<dbReference type="InterPro" id="IPR010977">
    <property type="entry name" value="Aromatic_deC"/>
</dbReference>
<dbReference type="InParanoid" id="A0A6L2PZI4"/>
<dbReference type="Gene3D" id="3.90.1150.10">
    <property type="entry name" value="Aspartate Aminotransferase, domain 1"/>
    <property type="match status" value="1"/>
</dbReference>
<comment type="cofactor">
    <cofactor evidence="1 5 6">
        <name>pyridoxal 5'-phosphate</name>
        <dbReference type="ChEBI" id="CHEBI:597326"/>
    </cofactor>
</comment>
<dbReference type="PRINTS" id="PR00800">
    <property type="entry name" value="YHDCRBOXLASE"/>
</dbReference>
<dbReference type="GO" id="GO:0019752">
    <property type="term" value="P:carboxylic acid metabolic process"/>
    <property type="evidence" value="ECO:0007669"/>
    <property type="project" value="InterPro"/>
</dbReference>
<dbReference type="FunFam" id="3.40.640.10:FF:000025">
    <property type="entry name" value="Histidine decarboxylase"/>
    <property type="match status" value="1"/>
</dbReference>
<proteinExistence type="inferred from homology"/>
<dbReference type="InterPro" id="IPR015422">
    <property type="entry name" value="PyrdxlP-dep_Trfase_small"/>
</dbReference>
<dbReference type="Gene3D" id="3.40.640.10">
    <property type="entry name" value="Type I PLP-dependent aspartate aminotransferase-like (Major domain)"/>
    <property type="match status" value="1"/>
</dbReference>
<organism evidence="7 8">
    <name type="scientific">Coptotermes formosanus</name>
    <name type="common">Formosan subterranean termite</name>
    <dbReference type="NCBI Taxonomy" id="36987"/>
    <lineage>
        <taxon>Eukaryota</taxon>
        <taxon>Metazoa</taxon>
        <taxon>Ecdysozoa</taxon>
        <taxon>Arthropoda</taxon>
        <taxon>Hexapoda</taxon>
        <taxon>Insecta</taxon>
        <taxon>Pterygota</taxon>
        <taxon>Neoptera</taxon>
        <taxon>Polyneoptera</taxon>
        <taxon>Dictyoptera</taxon>
        <taxon>Blattodea</taxon>
        <taxon>Blattoidea</taxon>
        <taxon>Termitoidae</taxon>
        <taxon>Rhinotermitidae</taxon>
        <taxon>Coptotermes</taxon>
    </lineage>
</organism>
<gene>
    <name evidence="7" type="ORF">Cfor_03561</name>
</gene>
<dbReference type="InterPro" id="IPR002129">
    <property type="entry name" value="PyrdxlP-dep_de-COase"/>
</dbReference>
<evidence type="ECO:0000313" key="7">
    <source>
        <dbReference type="EMBL" id="GFG35978.1"/>
    </source>
</evidence>
<dbReference type="OrthoDB" id="639767at2759"/>
<dbReference type="InterPro" id="IPR021115">
    <property type="entry name" value="Pyridoxal-P_BS"/>
</dbReference>
<evidence type="ECO:0000256" key="4">
    <source>
        <dbReference type="ARBA" id="ARBA00023239"/>
    </source>
</evidence>
<sequence>MDVSEFRQFARAAVDYVADYLENIRDRPVLPSVEPGYLQELIPREAPQKPEKWQDILADIERVIMPGITHWQSPHFHAYFPAANSYPAIVGEILNTGIACLGFNWAASPACTELEVIVMDWLAKMLGLPKEFLACSGGSGGGVIQGSASESTLVALLAARECRVRKLREEHSDWDAGVIKAKLVAYSSDQSNSSVEKAGVLGSVTLRLLPSDDKCRLRGATLQEAIRSDREKGLIPFYVVATLGTTGTCAFDCLDELGPICNMEGLWMHVDAAYAGSAFICPENRHFMNGLQFADSFCFNPHKWLLVNFECSAMWVKNSSHLVEAFDVDRIYLRHKNQGLAPDYRHWQIPLARRFRSLKLWMVLRSYGVQGLQDYIRHQITLAREFEDLVRGDHRFRVVTEGVLGLVCFRLKGPDQLTKRLHERLMARKKIYVIAATFQDKYIIRFVVCSRVTESRDIAFAWEEIRTEANHVLSDSIDHEARMPPYKKQHATVKAPVSNNIIGPKMNRAHDFESENVPVTKKSRFVHEDMDLRIEVSKETLLPSYSNGMALISTNSNEVKMGHDSSSAVTLIQAEALVLDNSSIKEVQIKRRVGQFLMS</sequence>
<dbReference type="GO" id="GO:0006520">
    <property type="term" value="P:amino acid metabolic process"/>
    <property type="evidence" value="ECO:0007669"/>
    <property type="project" value="InterPro"/>
</dbReference>
<dbReference type="GO" id="GO:0005737">
    <property type="term" value="C:cytoplasm"/>
    <property type="evidence" value="ECO:0007669"/>
    <property type="project" value="TreeGrafter"/>
</dbReference>
<dbReference type="GO" id="GO:0030170">
    <property type="term" value="F:pyridoxal phosphate binding"/>
    <property type="evidence" value="ECO:0007669"/>
    <property type="project" value="InterPro"/>
</dbReference>
<protein>
    <recommendedName>
        <fullName evidence="9">Aromatic-L-amino-acid decarboxylase</fullName>
    </recommendedName>
</protein>
<dbReference type="InterPro" id="IPR015421">
    <property type="entry name" value="PyrdxlP-dep_Trfase_major"/>
</dbReference>
<dbReference type="AlphaFoldDB" id="A0A6L2PZI4"/>
<keyword evidence="8" id="KW-1185">Reference proteome</keyword>
<dbReference type="FunFam" id="1.20.1340.10:FF:000001">
    <property type="entry name" value="Histidine decarboxylase"/>
    <property type="match status" value="1"/>
</dbReference>
<dbReference type="InterPro" id="IPR015424">
    <property type="entry name" value="PyrdxlP-dep_Trfase"/>
</dbReference>
<dbReference type="GO" id="GO:0006584">
    <property type="term" value="P:catecholamine metabolic process"/>
    <property type="evidence" value="ECO:0007669"/>
    <property type="project" value="TreeGrafter"/>
</dbReference>
<dbReference type="CDD" id="cd06450">
    <property type="entry name" value="DOPA_deC_like"/>
    <property type="match status" value="1"/>
</dbReference>
<keyword evidence="3 5" id="KW-0663">Pyridoxal phosphate</keyword>
<dbReference type="GO" id="GO:0004058">
    <property type="term" value="F:aromatic-L-amino-acid decarboxylase activity"/>
    <property type="evidence" value="ECO:0007669"/>
    <property type="project" value="TreeGrafter"/>
</dbReference>
<comment type="similarity">
    <text evidence="2 6">Belongs to the group II decarboxylase family.</text>
</comment>
<dbReference type="PROSITE" id="PS00392">
    <property type="entry name" value="DDC_GAD_HDC_YDC"/>
    <property type="match status" value="1"/>
</dbReference>
<name>A0A6L2PZI4_COPFO</name>
<dbReference type="PANTHER" id="PTHR11999:SF60">
    <property type="entry name" value="3,4-DIHYDROXYPHENYLACETALDEHYDE SYNTHASE"/>
    <property type="match status" value="1"/>
</dbReference>
<evidence type="ECO:0000256" key="6">
    <source>
        <dbReference type="RuleBase" id="RU000382"/>
    </source>
</evidence>
<evidence type="ECO:0008006" key="9">
    <source>
        <dbReference type="Google" id="ProtNLM"/>
    </source>
</evidence>
<evidence type="ECO:0000256" key="2">
    <source>
        <dbReference type="ARBA" id="ARBA00009533"/>
    </source>
</evidence>
<comment type="caution">
    <text evidence="7">The sequence shown here is derived from an EMBL/GenBank/DDBJ whole genome shotgun (WGS) entry which is preliminary data.</text>
</comment>
<evidence type="ECO:0000313" key="8">
    <source>
        <dbReference type="Proteomes" id="UP000502823"/>
    </source>
</evidence>
<dbReference type="PANTHER" id="PTHR11999">
    <property type="entry name" value="GROUP II PYRIDOXAL-5-PHOSPHATE DECARBOXYLASE"/>
    <property type="match status" value="1"/>
</dbReference>
<dbReference type="SUPFAM" id="SSF53383">
    <property type="entry name" value="PLP-dependent transferases"/>
    <property type="match status" value="1"/>
</dbReference>
<accession>A0A6L2PZI4</accession>
<dbReference type="Proteomes" id="UP000502823">
    <property type="component" value="Unassembled WGS sequence"/>
</dbReference>
<dbReference type="Pfam" id="PF00282">
    <property type="entry name" value="Pyridoxal_deC"/>
    <property type="match status" value="1"/>
</dbReference>
<reference evidence="8" key="1">
    <citation type="submission" date="2020-01" db="EMBL/GenBank/DDBJ databases">
        <title>Draft genome sequence of the Termite Coptotermes fromosanus.</title>
        <authorList>
            <person name="Itakura S."/>
            <person name="Yosikawa Y."/>
            <person name="Umezawa K."/>
        </authorList>
    </citation>
    <scope>NUCLEOTIDE SEQUENCE [LARGE SCALE GENOMIC DNA]</scope>
</reference>
<evidence type="ECO:0000256" key="5">
    <source>
        <dbReference type="PIRSR" id="PIRSR602129-50"/>
    </source>
</evidence>
<keyword evidence="4 6" id="KW-0456">Lyase</keyword>
<dbReference type="EMBL" id="BLKM01000588">
    <property type="protein sequence ID" value="GFG35978.1"/>
    <property type="molecule type" value="Genomic_DNA"/>
</dbReference>